<evidence type="ECO:0000259" key="8">
    <source>
        <dbReference type="PROSITE" id="PS50893"/>
    </source>
</evidence>
<gene>
    <name evidence="10" type="ORF">NCTC10918_02083</name>
</gene>
<evidence type="ECO:0000256" key="5">
    <source>
        <dbReference type="ARBA" id="ARBA00022989"/>
    </source>
</evidence>
<dbReference type="STRING" id="762948.HMPREF0733_10965"/>
<dbReference type="PANTHER" id="PTHR24221:SF646">
    <property type="entry name" value="HAEMOLYSIN SECRETION ATP-BINDING PROTEIN"/>
    <property type="match status" value="1"/>
</dbReference>
<dbReference type="InterPro" id="IPR036640">
    <property type="entry name" value="ABC1_TM_sf"/>
</dbReference>
<dbReference type="Proteomes" id="UP000270988">
    <property type="component" value="Chromosome"/>
</dbReference>
<dbReference type="PROSITE" id="PS50929">
    <property type="entry name" value="ABC_TM1F"/>
    <property type="match status" value="1"/>
</dbReference>
<dbReference type="GO" id="GO:0005524">
    <property type="term" value="F:ATP binding"/>
    <property type="evidence" value="ECO:0007669"/>
    <property type="project" value="UniProtKB-KW"/>
</dbReference>
<dbReference type="SUPFAM" id="SSF90123">
    <property type="entry name" value="ABC transporter transmembrane region"/>
    <property type="match status" value="1"/>
</dbReference>
<proteinExistence type="predicted"/>
<dbReference type="InterPro" id="IPR039421">
    <property type="entry name" value="Type_1_exporter"/>
</dbReference>
<keyword evidence="4 10" id="KW-0067">ATP-binding</keyword>
<evidence type="ECO:0000313" key="10">
    <source>
        <dbReference type="EMBL" id="VEJ30791.1"/>
    </source>
</evidence>
<evidence type="ECO:0000256" key="7">
    <source>
        <dbReference type="SAM" id="Phobius"/>
    </source>
</evidence>
<dbReference type="AlphaFoldDB" id="A0A3S4YJ18"/>
<dbReference type="GO" id="GO:0005886">
    <property type="term" value="C:plasma membrane"/>
    <property type="evidence" value="ECO:0007669"/>
    <property type="project" value="UniProtKB-SubCell"/>
</dbReference>
<evidence type="ECO:0000256" key="2">
    <source>
        <dbReference type="ARBA" id="ARBA00022692"/>
    </source>
</evidence>
<dbReference type="InterPro" id="IPR003593">
    <property type="entry name" value="AAA+_ATPase"/>
</dbReference>
<keyword evidence="6 7" id="KW-0472">Membrane</keyword>
<dbReference type="PANTHER" id="PTHR24221">
    <property type="entry name" value="ATP-BINDING CASSETTE SUB-FAMILY B"/>
    <property type="match status" value="1"/>
</dbReference>
<accession>A0A3S4YJ18</accession>
<reference evidence="10 11" key="1">
    <citation type="submission" date="2018-12" db="EMBL/GenBank/DDBJ databases">
        <authorList>
            <consortium name="Pathogen Informatics"/>
        </authorList>
    </citation>
    <scope>NUCLEOTIDE SEQUENCE [LARGE SCALE GENOMIC DNA]</scope>
    <source>
        <strain evidence="10 11">NCTC10918</strain>
    </source>
</reference>
<dbReference type="InterPro" id="IPR017871">
    <property type="entry name" value="ABC_transporter-like_CS"/>
</dbReference>
<protein>
    <submittedName>
        <fullName evidence="10">Multidrug export ATP-binding/permease protein SAV1866</fullName>
        <ecNumber evidence="10">3.6.3.-</ecNumber>
    </submittedName>
</protein>
<dbReference type="Gene3D" id="1.20.1560.10">
    <property type="entry name" value="ABC transporter type 1, transmembrane domain"/>
    <property type="match status" value="1"/>
</dbReference>
<feature type="transmembrane region" description="Helical" evidence="7">
    <location>
        <begin position="59"/>
        <end position="76"/>
    </location>
</feature>
<sequence>MLKTIRQTLWALRYALRTHPILVLSSFTLLTVLSFLPSVQMLLIAAITDSLSAGDTHTALTWAGITGGVLAGNLALQQVSNSLDMSLRAGMAQTGIRAIARRLASLTPEQISRGSFSQRSRAAQDAVANGHLHTQVTSTGVLLFTFLMVGSLCVMVARVSPEAAACLLLCLIPVAFVAGLYTRHNEQAWDSIYAHNHRAWYATNQIAYPNTAEELSTLKAGWFFAARANRQRGLAADEEVKLTAYALRLQVISGVMCVVFLVGALGFLVSSGASAGIISGAIVGALSAMMSLTAASHDMSSLGAGANGITRYREFLEGSENPSRKVAASLDAPLSRVRIENLSITYPNAEKPAVRGVSFEIERGQTIALVGANGAGKTTLIHGILGMLAAHEGRVLFDNTPVDVLDPAERHRLATILTQDFGRYELTVRQNLLMGISGRPATDEQLWDALEKARAAEFVRVLPAGLDTWLGEQWGGVGLSGGQWQRLALARLILRNTDLWILDEPTSAIDAETEEDIFASLREIAADHMTVLVSHRAWALRHADRIYVMDAGAIVESGTYVELMARDSYFARLFASQAG</sequence>
<feature type="transmembrane region" description="Helical" evidence="7">
    <location>
        <begin position="251"/>
        <end position="269"/>
    </location>
</feature>
<dbReference type="EC" id="3.6.3.-" evidence="10"/>
<dbReference type="SMART" id="SM00382">
    <property type="entry name" value="AAA"/>
    <property type="match status" value="1"/>
</dbReference>
<dbReference type="PROSITE" id="PS50893">
    <property type="entry name" value="ABC_TRANSPORTER_2"/>
    <property type="match status" value="1"/>
</dbReference>
<dbReference type="SUPFAM" id="SSF52540">
    <property type="entry name" value="P-loop containing nucleoside triphosphate hydrolases"/>
    <property type="match status" value="1"/>
</dbReference>
<keyword evidence="2 7" id="KW-0812">Transmembrane</keyword>
<feature type="transmembrane region" description="Helical" evidence="7">
    <location>
        <begin position="21"/>
        <end position="47"/>
    </location>
</feature>
<organism evidence="10 11">
    <name type="scientific">Rothia dentocariosa</name>
    <dbReference type="NCBI Taxonomy" id="2047"/>
    <lineage>
        <taxon>Bacteria</taxon>
        <taxon>Bacillati</taxon>
        <taxon>Actinomycetota</taxon>
        <taxon>Actinomycetes</taxon>
        <taxon>Micrococcales</taxon>
        <taxon>Micrococcaceae</taxon>
        <taxon>Rothia</taxon>
    </lineage>
</organism>
<keyword evidence="5 7" id="KW-1133">Transmembrane helix</keyword>
<evidence type="ECO:0000259" key="9">
    <source>
        <dbReference type="PROSITE" id="PS50929"/>
    </source>
</evidence>
<dbReference type="InterPro" id="IPR011527">
    <property type="entry name" value="ABC1_TM_dom"/>
</dbReference>
<evidence type="ECO:0000313" key="11">
    <source>
        <dbReference type="Proteomes" id="UP000270988"/>
    </source>
</evidence>
<evidence type="ECO:0000256" key="3">
    <source>
        <dbReference type="ARBA" id="ARBA00022741"/>
    </source>
</evidence>
<dbReference type="PROSITE" id="PS00211">
    <property type="entry name" value="ABC_TRANSPORTER_1"/>
    <property type="match status" value="1"/>
</dbReference>
<evidence type="ECO:0000256" key="1">
    <source>
        <dbReference type="ARBA" id="ARBA00004651"/>
    </source>
</evidence>
<name>A0A3S4YJ18_9MICC</name>
<feature type="domain" description="ABC transporter" evidence="8">
    <location>
        <begin position="337"/>
        <end position="576"/>
    </location>
</feature>
<dbReference type="Gene3D" id="3.40.50.300">
    <property type="entry name" value="P-loop containing nucleotide triphosphate hydrolases"/>
    <property type="match status" value="1"/>
</dbReference>
<evidence type="ECO:0000256" key="4">
    <source>
        <dbReference type="ARBA" id="ARBA00022840"/>
    </source>
</evidence>
<dbReference type="InterPro" id="IPR003439">
    <property type="entry name" value="ABC_transporter-like_ATP-bd"/>
</dbReference>
<dbReference type="GO" id="GO:0016887">
    <property type="term" value="F:ATP hydrolysis activity"/>
    <property type="evidence" value="ECO:0007669"/>
    <property type="project" value="InterPro"/>
</dbReference>
<evidence type="ECO:0000256" key="6">
    <source>
        <dbReference type="ARBA" id="ARBA00023136"/>
    </source>
</evidence>
<dbReference type="GO" id="GO:0034040">
    <property type="term" value="F:ATPase-coupled lipid transmembrane transporter activity"/>
    <property type="evidence" value="ECO:0007669"/>
    <property type="project" value="TreeGrafter"/>
</dbReference>
<dbReference type="Pfam" id="PF00005">
    <property type="entry name" value="ABC_tran"/>
    <property type="match status" value="1"/>
</dbReference>
<feature type="domain" description="ABC transmembrane type-1" evidence="9">
    <location>
        <begin position="26"/>
        <end position="308"/>
    </location>
</feature>
<comment type="subcellular location">
    <subcellularLocation>
        <location evidence="1">Cell membrane</location>
        <topology evidence="1">Multi-pass membrane protein</topology>
    </subcellularLocation>
</comment>
<dbReference type="InterPro" id="IPR027417">
    <property type="entry name" value="P-loop_NTPase"/>
</dbReference>
<dbReference type="EMBL" id="LR134521">
    <property type="protein sequence ID" value="VEJ30791.1"/>
    <property type="molecule type" value="Genomic_DNA"/>
</dbReference>
<dbReference type="GO" id="GO:0140359">
    <property type="term" value="F:ABC-type transporter activity"/>
    <property type="evidence" value="ECO:0007669"/>
    <property type="project" value="InterPro"/>
</dbReference>
<keyword evidence="3" id="KW-0547">Nucleotide-binding</keyword>
<keyword evidence="10" id="KW-0378">Hydrolase</keyword>
<feature type="transmembrane region" description="Helical" evidence="7">
    <location>
        <begin position="140"/>
        <end position="157"/>
    </location>
</feature>
<feature type="transmembrane region" description="Helical" evidence="7">
    <location>
        <begin position="163"/>
        <end position="181"/>
    </location>
</feature>